<organism evidence="1 2">
    <name type="scientific">Salmonella heidelberg (strain SL476)</name>
    <dbReference type="NCBI Taxonomy" id="454169"/>
    <lineage>
        <taxon>Bacteria</taxon>
        <taxon>Pseudomonadati</taxon>
        <taxon>Pseudomonadota</taxon>
        <taxon>Gammaproteobacteria</taxon>
        <taxon>Enterobacterales</taxon>
        <taxon>Enterobacteriaceae</taxon>
        <taxon>Salmonella</taxon>
    </lineage>
</organism>
<sequence length="86" mass="9697">MATLTKQEKAWVKKLNKLLAECPSNRIAFATTGDCEVSLFDVTRYDEIFDEVDKGKSEFIPAAMRIGAAFNEYLTFPKEGANKFLI</sequence>
<proteinExistence type="predicted"/>
<dbReference type="AlphaFoldDB" id="A0A6C6ZMC2"/>
<dbReference type="Proteomes" id="UP000001866">
    <property type="component" value="Chromosome"/>
</dbReference>
<name>A0A6C6ZMC2_SALHS</name>
<dbReference type="KEGG" id="seh:SeHA_C1123"/>
<dbReference type="RefSeq" id="WP_000224238.1">
    <property type="nucleotide sequence ID" value="NC_011083.1"/>
</dbReference>
<dbReference type="EMBL" id="CP001120">
    <property type="protein sequence ID" value="ACF68079.1"/>
    <property type="molecule type" value="Genomic_DNA"/>
</dbReference>
<evidence type="ECO:0000313" key="2">
    <source>
        <dbReference type="Proteomes" id="UP000001866"/>
    </source>
</evidence>
<reference evidence="1 2" key="1">
    <citation type="journal article" date="2011" name="J. Bacteriol.">
        <title>Comparative genomics of 28 Salmonella enterica isolates: evidence for CRISPR-mediated adaptive sublineage evolution.</title>
        <authorList>
            <person name="Fricke W.F."/>
            <person name="Mammel M.K."/>
            <person name="McDermott P.F."/>
            <person name="Tartera C."/>
            <person name="White D.G."/>
            <person name="Leclerc J.E."/>
            <person name="Ravel J."/>
            <person name="Cebula T.A."/>
        </authorList>
    </citation>
    <scope>NUCLEOTIDE SEQUENCE [LARGE SCALE GENOMIC DNA]</scope>
    <source>
        <strain evidence="1 2">SL476</strain>
    </source>
</reference>
<protein>
    <submittedName>
        <fullName evidence="1">Uncharacterized protein</fullName>
    </submittedName>
</protein>
<evidence type="ECO:0000313" key="1">
    <source>
        <dbReference type="EMBL" id="ACF68079.1"/>
    </source>
</evidence>
<accession>A0A6C6ZMC2</accession>
<gene>
    <name evidence="1" type="ordered locus">SeHA_C1123</name>
</gene>